<feature type="DNA-binding region" description="H-T-H motif" evidence="2">
    <location>
        <begin position="28"/>
        <end position="47"/>
    </location>
</feature>
<feature type="domain" description="HTH tetR-type" evidence="3">
    <location>
        <begin position="5"/>
        <end position="65"/>
    </location>
</feature>
<dbReference type="InterPro" id="IPR009057">
    <property type="entry name" value="Homeodomain-like_sf"/>
</dbReference>
<accession>A0A7C9TMG8</accession>
<name>A0A7C9TMG8_9MICO</name>
<evidence type="ECO:0000259" key="3">
    <source>
        <dbReference type="PROSITE" id="PS50977"/>
    </source>
</evidence>
<dbReference type="Proteomes" id="UP000479756">
    <property type="component" value="Unassembled WGS sequence"/>
</dbReference>
<sequence>MPESLSVAARIMDAAADVIVGDGFDAVSLARVAQTAGVSESQILAEFGSLDEALVLMLNREFTSIYVSIVDNIERDPRGGLLSRIYYYTLTSVYERPLAKVLYTADRDAMNTIMRNANSFGYVPGVGIRSDFVEGMQRAGMVRRDIDAETVSHLLTIFSAGLALTAPHADLDQIVRGVTDVLARAVDTEARDTTAGKRVFFDWAMKLTQSR</sequence>
<dbReference type="GO" id="GO:0003677">
    <property type="term" value="F:DNA binding"/>
    <property type="evidence" value="ECO:0007669"/>
    <property type="project" value="UniProtKB-UniRule"/>
</dbReference>
<dbReference type="Pfam" id="PF00440">
    <property type="entry name" value="TetR_N"/>
    <property type="match status" value="1"/>
</dbReference>
<dbReference type="AlphaFoldDB" id="A0A7C9TMG8"/>
<organism evidence="4 5">
    <name type="scientific">Galbitalea soli</name>
    <dbReference type="NCBI Taxonomy" id="1268042"/>
    <lineage>
        <taxon>Bacteria</taxon>
        <taxon>Bacillati</taxon>
        <taxon>Actinomycetota</taxon>
        <taxon>Actinomycetes</taxon>
        <taxon>Micrococcales</taxon>
        <taxon>Microbacteriaceae</taxon>
        <taxon>Galbitalea</taxon>
    </lineage>
</organism>
<evidence type="ECO:0000313" key="5">
    <source>
        <dbReference type="Proteomes" id="UP000479756"/>
    </source>
</evidence>
<gene>
    <name evidence="4" type="ORF">G3T37_00315</name>
</gene>
<dbReference type="RefSeq" id="WP_163471401.1">
    <property type="nucleotide sequence ID" value="NZ_JAAGWZ010000001.1"/>
</dbReference>
<proteinExistence type="predicted"/>
<dbReference type="SUPFAM" id="SSF46689">
    <property type="entry name" value="Homeodomain-like"/>
    <property type="match status" value="1"/>
</dbReference>
<keyword evidence="1 2" id="KW-0238">DNA-binding</keyword>
<protein>
    <submittedName>
        <fullName evidence="4">TetR/AcrR family transcriptional regulator</fullName>
    </submittedName>
</protein>
<dbReference type="InterPro" id="IPR001647">
    <property type="entry name" value="HTH_TetR"/>
</dbReference>
<reference evidence="4 5" key="1">
    <citation type="journal article" date="2014" name="Int. J. Syst. Evol. Microbiol.">
        <title>Description of Galbitalea soli gen. nov., sp. nov., and Frondihabitans sucicola sp. nov.</title>
        <authorList>
            <person name="Kim S.J."/>
            <person name="Lim J.M."/>
            <person name="Ahn J.H."/>
            <person name="Weon H.Y."/>
            <person name="Hamada M."/>
            <person name="Suzuki K."/>
            <person name="Ahn T.Y."/>
            <person name="Kwon S.W."/>
        </authorList>
    </citation>
    <scope>NUCLEOTIDE SEQUENCE [LARGE SCALE GENOMIC DNA]</scope>
    <source>
        <strain evidence="4 5">NBRC 108727</strain>
    </source>
</reference>
<evidence type="ECO:0000313" key="4">
    <source>
        <dbReference type="EMBL" id="NEM89796.1"/>
    </source>
</evidence>
<dbReference type="EMBL" id="JAAGWZ010000001">
    <property type="protein sequence ID" value="NEM89796.1"/>
    <property type="molecule type" value="Genomic_DNA"/>
</dbReference>
<dbReference type="Gene3D" id="1.10.357.10">
    <property type="entry name" value="Tetracycline Repressor, domain 2"/>
    <property type="match status" value="1"/>
</dbReference>
<evidence type="ECO:0000256" key="1">
    <source>
        <dbReference type="ARBA" id="ARBA00023125"/>
    </source>
</evidence>
<keyword evidence="5" id="KW-1185">Reference proteome</keyword>
<evidence type="ECO:0000256" key="2">
    <source>
        <dbReference type="PROSITE-ProRule" id="PRU00335"/>
    </source>
</evidence>
<comment type="caution">
    <text evidence="4">The sequence shown here is derived from an EMBL/GenBank/DDBJ whole genome shotgun (WGS) entry which is preliminary data.</text>
</comment>
<dbReference type="PROSITE" id="PS50977">
    <property type="entry name" value="HTH_TETR_2"/>
    <property type="match status" value="1"/>
</dbReference>